<sequence>MDSMRTQLAELLGKTPDKVEDKKAVRIVCPRCKTVFTSRKEFLGHKKKTRRALEKESDKLLRKAKRRFRKKQFNKPKLSEIEKSERERLQRRGFSEGAFVPSSNVRKVTK</sequence>
<keyword evidence="3" id="KW-1185">Reference proteome</keyword>
<accession>A0ABV8V811</accession>
<protein>
    <submittedName>
        <fullName evidence="2">Uncharacterized protein</fullName>
    </submittedName>
</protein>
<evidence type="ECO:0000313" key="3">
    <source>
        <dbReference type="Proteomes" id="UP001595840"/>
    </source>
</evidence>
<feature type="compositionally biased region" description="Polar residues" evidence="1">
    <location>
        <begin position="101"/>
        <end position="110"/>
    </location>
</feature>
<dbReference type="Proteomes" id="UP001595840">
    <property type="component" value="Unassembled WGS sequence"/>
</dbReference>
<evidence type="ECO:0000256" key="1">
    <source>
        <dbReference type="SAM" id="MobiDB-lite"/>
    </source>
</evidence>
<dbReference type="RefSeq" id="WP_290262865.1">
    <property type="nucleotide sequence ID" value="NZ_JAUFQG010000004.1"/>
</dbReference>
<evidence type="ECO:0000313" key="2">
    <source>
        <dbReference type="EMBL" id="MFC4364040.1"/>
    </source>
</evidence>
<name>A0ABV8V811_9GAMM</name>
<gene>
    <name evidence="2" type="ORF">ACFOX3_17105</name>
</gene>
<dbReference type="EMBL" id="JBHSCX010000021">
    <property type="protein sequence ID" value="MFC4364040.1"/>
    <property type="molecule type" value="Genomic_DNA"/>
</dbReference>
<reference evidence="3" key="1">
    <citation type="journal article" date="2019" name="Int. J. Syst. Evol. Microbiol.">
        <title>The Global Catalogue of Microorganisms (GCM) 10K type strain sequencing project: providing services to taxonomists for standard genome sequencing and annotation.</title>
        <authorList>
            <consortium name="The Broad Institute Genomics Platform"/>
            <consortium name="The Broad Institute Genome Sequencing Center for Infectious Disease"/>
            <person name="Wu L."/>
            <person name="Ma J."/>
        </authorList>
    </citation>
    <scope>NUCLEOTIDE SEQUENCE [LARGE SCALE GENOMIC DNA]</scope>
    <source>
        <strain evidence="3">CECT 8570</strain>
    </source>
</reference>
<feature type="compositionally biased region" description="Basic and acidic residues" evidence="1">
    <location>
        <begin position="77"/>
        <end position="94"/>
    </location>
</feature>
<comment type="caution">
    <text evidence="2">The sequence shown here is derived from an EMBL/GenBank/DDBJ whole genome shotgun (WGS) entry which is preliminary data.</text>
</comment>
<organism evidence="2 3">
    <name type="scientific">Simiduia curdlanivorans</name>
    <dbReference type="NCBI Taxonomy" id="1492769"/>
    <lineage>
        <taxon>Bacteria</taxon>
        <taxon>Pseudomonadati</taxon>
        <taxon>Pseudomonadota</taxon>
        <taxon>Gammaproteobacteria</taxon>
        <taxon>Cellvibrionales</taxon>
        <taxon>Cellvibrionaceae</taxon>
        <taxon>Simiduia</taxon>
    </lineage>
</organism>
<feature type="region of interest" description="Disordered" evidence="1">
    <location>
        <begin position="68"/>
        <end position="110"/>
    </location>
</feature>
<proteinExistence type="predicted"/>